<dbReference type="PROSITE" id="PS51519">
    <property type="entry name" value="RWP_RK"/>
    <property type="match status" value="1"/>
</dbReference>
<dbReference type="PANTHER" id="PTHR46373">
    <property type="entry name" value="PROTEIN RKD4"/>
    <property type="match status" value="1"/>
</dbReference>
<dbReference type="Pfam" id="PF02042">
    <property type="entry name" value="RWP-RK"/>
    <property type="match status" value="1"/>
</dbReference>
<dbReference type="EMBL" id="CM001881">
    <property type="protein sequence ID" value="EOY23580.1"/>
    <property type="molecule type" value="Genomic_DNA"/>
</dbReference>
<evidence type="ECO:0000256" key="5">
    <source>
        <dbReference type="ARBA" id="ARBA00023163"/>
    </source>
</evidence>
<keyword evidence="3" id="KW-0175">Coiled coil</keyword>
<name>A0A061G154_THECC</name>
<dbReference type="OMA" id="YGDSHGQ"/>
<dbReference type="eggNOG" id="ENOG502QSPQ">
    <property type="taxonomic scope" value="Eukaryota"/>
</dbReference>
<accession>A0A061G154</accession>
<dbReference type="InterPro" id="IPR003035">
    <property type="entry name" value="RWP-RK_dom"/>
</dbReference>
<dbReference type="Gramene" id="EOY23580">
    <property type="protein sequence ID" value="EOY23580"/>
    <property type="gene ID" value="TCM_015430"/>
</dbReference>
<dbReference type="InParanoid" id="A0A061G154"/>
<reference evidence="8 9" key="1">
    <citation type="journal article" date="2013" name="Genome Biol.">
        <title>The genome sequence of the most widely cultivated cacao type and its use to identify candidate genes regulating pod color.</title>
        <authorList>
            <person name="Motamayor J.C."/>
            <person name="Mockaitis K."/>
            <person name="Schmutz J."/>
            <person name="Haiminen N."/>
            <person name="Iii D.L."/>
            <person name="Cornejo O."/>
            <person name="Findley S.D."/>
            <person name="Zheng P."/>
            <person name="Utro F."/>
            <person name="Royaert S."/>
            <person name="Saski C."/>
            <person name="Jenkins J."/>
            <person name="Podicheti R."/>
            <person name="Zhao M."/>
            <person name="Scheffler B.E."/>
            <person name="Stack J.C."/>
            <person name="Feltus F.A."/>
            <person name="Mustiga G.M."/>
            <person name="Amores F."/>
            <person name="Phillips W."/>
            <person name="Marelli J.P."/>
            <person name="May G.D."/>
            <person name="Shapiro H."/>
            <person name="Ma J."/>
            <person name="Bustamante C.D."/>
            <person name="Schnell R.J."/>
            <person name="Main D."/>
            <person name="Gilbert D."/>
            <person name="Parida L."/>
            <person name="Kuhn D.N."/>
        </authorList>
    </citation>
    <scope>NUCLEOTIDE SEQUENCE [LARGE SCALE GENOMIC DNA]</scope>
    <source>
        <strain evidence="9">cv. Matina 1-6</strain>
    </source>
</reference>
<evidence type="ECO:0000256" key="3">
    <source>
        <dbReference type="ARBA" id="ARBA00023054"/>
    </source>
</evidence>
<dbReference type="STRING" id="3641.A0A061G154"/>
<evidence type="ECO:0000256" key="2">
    <source>
        <dbReference type="ARBA" id="ARBA00023015"/>
    </source>
</evidence>
<feature type="domain" description="RWP-RK" evidence="7">
    <location>
        <begin position="129"/>
        <end position="216"/>
    </location>
</feature>
<evidence type="ECO:0000313" key="9">
    <source>
        <dbReference type="Proteomes" id="UP000026915"/>
    </source>
</evidence>
<dbReference type="InterPro" id="IPR044607">
    <property type="entry name" value="RKD-like"/>
</dbReference>
<dbReference type="PANTHER" id="PTHR46373:SF2">
    <property type="entry name" value="RWP-RK DOMAIN-CONTAINING PROTEIN"/>
    <property type="match status" value="1"/>
</dbReference>
<sequence length="255" mass="29131">MDSTNLNFPKLVNAPDFDWFNFEENPFGTALELLPFVVDGFYDFNDYNFNSLAPPGRINYVEFKDFEDISGDFALFENTSTLPSLHEDILVDAKPLKAMVGPLGQYCGNITNIGGSSETLTVIQSDYGASSGHGEQRRISGRKRTAPLELDEIQKYFDFPISKAAKEMNVGLTVLKKRCRELNIMRWPHRKIKSLTALINNVKELGLTNEIMMLEDHKRLLEKLPDMELTERTKKLRQACFKANYKKRRSLAACY</sequence>
<dbReference type="GO" id="GO:0003700">
    <property type="term" value="F:DNA-binding transcription factor activity"/>
    <property type="evidence" value="ECO:0007669"/>
    <property type="project" value="InterPro"/>
</dbReference>
<gene>
    <name evidence="8" type="ORF">TCM_015430</name>
</gene>
<keyword evidence="9" id="KW-1185">Reference proteome</keyword>
<dbReference type="HOGENOM" id="CLU_071153_3_0_1"/>
<dbReference type="GO" id="GO:0003677">
    <property type="term" value="F:DNA binding"/>
    <property type="evidence" value="ECO:0007669"/>
    <property type="project" value="UniProtKB-KW"/>
</dbReference>
<keyword evidence="6" id="KW-0539">Nucleus</keyword>
<dbReference type="Proteomes" id="UP000026915">
    <property type="component" value="Chromosome 3"/>
</dbReference>
<evidence type="ECO:0000256" key="6">
    <source>
        <dbReference type="ARBA" id="ARBA00023242"/>
    </source>
</evidence>
<evidence type="ECO:0000313" key="8">
    <source>
        <dbReference type="EMBL" id="EOY23580.1"/>
    </source>
</evidence>
<organism evidence="8 9">
    <name type="scientific">Theobroma cacao</name>
    <name type="common">Cacao</name>
    <name type="synonym">Cocoa</name>
    <dbReference type="NCBI Taxonomy" id="3641"/>
    <lineage>
        <taxon>Eukaryota</taxon>
        <taxon>Viridiplantae</taxon>
        <taxon>Streptophyta</taxon>
        <taxon>Embryophyta</taxon>
        <taxon>Tracheophyta</taxon>
        <taxon>Spermatophyta</taxon>
        <taxon>Magnoliopsida</taxon>
        <taxon>eudicotyledons</taxon>
        <taxon>Gunneridae</taxon>
        <taxon>Pentapetalae</taxon>
        <taxon>rosids</taxon>
        <taxon>malvids</taxon>
        <taxon>Malvales</taxon>
        <taxon>Malvaceae</taxon>
        <taxon>Byttnerioideae</taxon>
        <taxon>Theobroma</taxon>
    </lineage>
</organism>
<keyword evidence="5" id="KW-0804">Transcription</keyword>
<evidence type="ECO:0000259" key="7">
    <source>
        <dbReference type="PROSITE" id="PS51519"/>
    </source>
</evidence>
<comment type="function">
    <text evidence="1">Putative transcription factor.</text>
</comment>
<evidence type="ECO:0000256" key="4">
    <source>
        <dbReference type="ARBA" id="ARBA00023125"/>
    </source>
</evidence>
<proteinExistence type="predicted"/>
<dbReference type="AlphaFoldDB" id="A0A061G154"/>
<evidence type="ECO:0000256" key="1">
    <source>
        <dbReference type="ARBA" id="ARBA00004049"/>
    </source>
</evidence>
<keyword evidence="4" id="KW-0238">DNA-binding</keyword>
<keyword evidence="2" id="KW-0805">Transcription regulation</keyword>
<protein>
    <submittedName>
        <fullName evidence="8">RWP-RK domain-containing protein, putative</fullName>
    </submittedName>
</protein>